<evidence type="ECO:0000256" key="3">
    <source>
        <dbReference type="ARBA" id="ARBA00022691"/>
    </source>
</evidence>
<evidence type="ECO:0000256" key="2">
    <source>
        <dbReference type="ARBA" id="ARBA00022679"/>
    </source>
</evidence>
<comment type="cofactor">
    <cofactor evidence="1">
        <name>[4Fe-4S] cluster</name>
        <dbReference type="ChEBI" id="CHEBI:49883"/>
    </cofactor>
</comment>
<sequence>MLRAGTSLRERGLDDVAFIHPPSIYDFRRRALHFGPISDVVPSQPIFDMYPIGFLSLSSYLLRHGFRVSILNLAALMARNPSLNVRGLLSRVRARVFAVDLHWLVHVHGTLNIVSLLKELHPDTPVVAGGLSSTFFFRELTDHCRHLDFLVLGDTVEDPFLVLIERLVDGRGSLESIPNLVWRENGRVRVSERYFLPRCLDKYAIDYSLLYRRALSSLHPTWFVPFADFLSEPIGAILAYKGCNFNCIACGGSRFAFSTYYGRSDVARKSPKTLWEELKSATEYFRIPVFILQDVQWLGRRWVEELVKASREDPADSFVYLEFFKPPPRDYVLLLRRLAVGSLGFQVSPESQSEEVRVAYGREFDNKSLESFIESSLQAGIDRLDVYFMIGLPLQDYQSAMGIPAYVRRLYREYGARYGTSRLQGFAAPLAPFVDPGSLAYTFPERYGYRLRARTLLEHYYLLDKAATWKDMLNYETLWMTRSDIVRATYDVAQEMLKVKKDCGLVDENLYAEISGAISEAKQIALKGGAEGLKLRKETTDLRMLYPSTRIFKTIRPKVLPGMLRGFVENACSFVRRL</sequence>
<comment type="caution">
    <text evidence="8">The sequence shown here is derived from an EMBL/GenBank/DDBJ whole genome shotgun (WGS) entry which is preliminary data.</text>
</comment>
<evidence type="ECO:0000256" key="6">
    <source>
        <dbReference type="ARBA" id="ARBA00023014"/>
    </source>
</evidence>
<dbReference type="GO" id="GO:0031419">
    <property type="term" value="F:cobalamin binding"/>
    <property type="evidence" value="ECO:0007669"/>
    <property type="project" value="InterPro"/>
</dbReference>
<keyword evidence="4" id="KW-0479">Metal-binding</keyword>
<dbReference type="EMBL" id="DRZC01000026">
    <property type="protein sequence ID" value="HHQ80190.1"/>
    <property type="molecule type" value="Genomic_DNA"/>
</dbReference>
<keyword evidence="5" id="KW-0408">Iron</keyword>
<dbReference type="PROSITE" id="PS51332">
    <property type="entry name" value="B12_BINDING"/>
    <property type="match status" value="1"/>
</dbReference>
<protein>
    <submittedName>
        <fullName evidence="8">TIGR04190 family B12-binding domain/radical SAM domain protein</fullName>
    </submittedName>
</protein>
<dbReference type="SFLD" id="SFLDG01123">
    <property type="entry name" value="methyltransferase_(Class_B)"/>
    <property type="match status" value="1"/>
</dbReference>
<name>A0A7J3ZL72_9CREN</name>
<reference evidence="8" key="1">
    <citation type="journal article" date="2020" name="mSystems">
        <title>Genome- and Community-Level Interaction Insights into Carbon Utilization and Element Cycling Functions of Hydrothermarchaeota in Hydrothermal Sediment.</title>
        <authorList>
            <person name="Zhou Z."/>
            <person name="Liu Y."/>
            <person name="Xu W."/>
            <person name="Pan J."/>
            <person name="Luo Z.H."/>
            <person name="Li M."/>
        </authorList>
    </citation>
    <scope>NUCLEOTIDE SEQUENCE [LARGE SCALE GENOMIC DNA]</scope>
    <source>
        <strain evidence="8">SpSt-1116</strain>
    </source>
</reference>
<feature type="domain" description="B12-binding" evidence="7">
    <location>
        <begin position="37"/>
        <end position="174"/>
    </location>
</feature>
<dbReference type="PANTHER" id="PTHR43409">
    <property type="entry name" value="ANAEROBIC MAGNESIUM-PROTOPORPHYRIN IX MONOMETHYL ESTER CYCLASE-RELATED"/>
    <property type="match status" value="1"/>
</dbReference>
<dbReference type="InterPro" id="IPR007197">
    <property type="entry name" value="rSAM"/>
</dbReference>
<dbReference type="SFLD" id="SFLDF00326">
    <property type="entry name" value="5''-pyrrole_methytransferase"/>
    <property type="match status" value="1"/>
</dbReference>
<dbReference type="InterPro" id="IPR026447">
    <property type="entry name" value="B12_SAM_Ta0216"/>
</dbReference>
<dbReference type="InterPro" id="IPR058240">
    <property type="entry name" value="rSAM_sf"/>
</dbReference>
<keyword evidence="6" id="KW-0411">Iron-sulfur</keyword>
<accession>A0A7J3ZL72</accession>
<evidence type="ECO:0000313" key="8">
    <source>
        <dbReference type="EMBL" id="HHQ80190.1"/>
    </source>
</evidence>
<dbReference type="InterPro" id="IPR051198">
    <property type="entry name" value="BchE-like"/>
</dbReference>
<dbReference type="GO" id="GO:0046872">
    <property type="term" value="F:metal ion binding"/>
    <property type="evidence" value="ECO:0007669"/>
    <property type="project" value="UniProtKB-KW"/>
</dbReference>
<dbReference type="Pfam" id="PF02310">
    <property type="entry name" value="B12-binding"/>
    <property type="match status" value="1"/>
</dbReference>
<dbReference type="GO" id="GO:0051536">
    <property type="term" value="F:iron-sulfur cluster binding"/>
    <property type="evidence" value="ECO:0007669"/>
    <property type="project" value="UniProtKB-KW"/>
</dbReference>
<proteinExistence type="predicted"/>
<dbReference type="InterPro" id="IPR034466">
    <property type="entry name" value="Methyltransferase_Class_B"/>
</dbReference>
<dbReference type="AlphaFoldDB" id="A0A7J3ZL72"/>
<dbReference type="SFLD" id="SFLDG01082">
    <property type="entry name" value="B12-binding_domain_containing"/>
    <property type="match status" value="1"/>
</dbReference>
<dbReference type="InterPro" id="IPR006158">
    <property type="entry name" value="Cobalamin-bd"/>
</dbReference>
<keyword evidence="3" id="KW-0949">S-adenosyl-L-methionine</keyword>
<evidence type="ECO:0000256" key="4">
    <source>
        <dbReference type="ARBA" id="ARBA00022723"/>
    </source>
</evidence>
<keyword evidence="2" id="KW-0808">Transferase</keyword>
<evidence type="ECO:0000256" key="5">
    <source>
        <dbReference type="ARBA" id="ARBA00023004"/>
    </source>
</evidence>
<organism evidence="8">
    <name type="scientific">Fervidicoccus fontis</name>
    <dbReference type="NCBI Taxonomy" id="683846"/>
    <lineage>
        <taxon>Archaea</taxon>
        <taxon>Thermoproteota</taxon>
        <taxon>Thermoprotei</taxon>
        <taxon>Fervidicoccales</taxon>
        <taxon>Fervidicoccaceae</taxon>
        <taxon>Fervidicoccus</taxon>
    </lineage>
</organism>
<dbReference type="GO" id="GO:0003824">
    <property type="term" value="F:catalytic activity"/>
    <property type="evidence" value="ECO:0007669"/>
    <property type="project" value="InterPro"/>
</dbReference>
<dbReference type="PANTHER" id="PTHR43409:SF7">
    <property type="entry name" value="BLL1977 PROTEIN"/>
    <property type="match status" value="1"/>
</dbReference>
<dbReference type="NCBIfam" id="TIGR04190">
    <property type="entry name" value="B12_SAM_Ta0216"/>
    <property type="match status" value="1"/>
</dbReference>
<dbReference type="SFLD" id="SFLDS00029">
    <property type="entry name" value="Radical_SAM"/>
    <property type="match status" value="1"/>
</dbReference>
<dbReference type="SUPFAM" id="SSF102114">
    <property type="entry name" value="Radical SAM enzymes"/>
    <property type="match status" value="1"/>
</dbReference>
<evidence type="ECO:0000256" key="1">
    <source>
        <dbReference type="ARBA" id="ARBA00001966"/>
    </source>
</evidence>
<evidence type="ECO:0000259" key="7">
    <source>
        <dbReference type="PROSITE" id="PS51332"/>
    </source>
</evidence>
<dbReference type="CDD" id="cd02068">
    <property type="entry name" value="radical_SAM_B12_BD"/>
    <property type="match status" value="1"/>
</dbReference>
<gene>
    <name evidence="8" type="ORF">ENM78_01820</name>
</gene>